<evidence type="ECO:0000313" key="3">
    <source>
        <dbReference type="Proteomes" id="UP000284916"/>
    </source>
</evidence>
<gene>
    <name evidence="2" type="ORF">DW035_14945</name>
</gene>
<evidence type="ECO:0000313" key="2">
    <source>
        <dbReference type="EMBL" id="RHL10888.1"/>
    </source>
</evidence>
<sequence>MAKQQIQQKETVVAGQGGVGQQLERTYTVDDNSLPSPQELAAYKEIDPQIVTFLMEASVKEQDHRHKMDKVKFDLVRRSESRTGRMNWWGMAFAFLSIVVIVALAAYALYLNRPWFAGILGAGTLVTVASIFINKEKPDTKKK</sequence>
<proteinExistence type="predicted"/>
<keyword evidence="1" id="KW-1133">Transmembrane helix</keyword>
<dbReference type="RefSeq" id="WP_118442006.1">
    <property type="nucleotide sequence ID" value="NZ_JAHYZN010000086.1"/>
</dbReference>
<protein>
    <submittedName>
        <fullName evidence="2">DUF2335 domain-containing protein</fullName>
    </submittedName>
</protein>
<feature type="transmembrane region" description="Helical" evidence="1">
    <location>
        <begin position="88"/>
        <end position="109"/>
    </location>
</feature>
<dbReference type="AlphaFoldDB" id="A0A415ITL5"/>
<keyword evidence="1" id="KW-0812">Transmembrane</keyword>
<accession>A0A415ITL5</accession>
<dbReference type="Pfam" id="PF10097">
    <property type="entry name" value="DUF2335"/>
    <property type="match status" value="1"/>
</dbReference>
<dbReference type="EMBL" id="QROI01000034">
    <property type="protein sequence ID" value="RHL10888.1"/>
    <property type="molecule type" value="Genomic_DNA"/>
</dbReference>
<dbReference type="Proteomes" id="UP000284916">
    <property type="component" value="Unassembled WGS sequence"/>
</dbReference>
<feature type="transmembrane region" description="Helical" evidence="1">
    <location>
        <begin position="115"/>
        <end position="133"/>
    </location>
</feature>
<name>A0A415ITL5_9BACT</name>
<dbReference type="InterPro" id="IPR019284">
    <property type="entry name" value="RP532"/>
</dbReference>
<comment type="caution">
    <text evidence="2">The sequence shown here is derived from an EMBL/GenBank/DDBJ whole genome shotgun (WGS) entry which is preliminary data.</text>
</comment>
<organism evidence="2 3">
    <name type="scientific">Phocaeicola plebeius</name>
    <dbReference type="NCBI Taxonomy" id="310297"/>
    <lineage>
        <taxon>Bacteria</taxon>
        <taxon>Pseudomonadati</taxon>
        <taxon>Bacteroidota</taxon>
        <taxon>Bacteroidia</taxon>
        <taxon>Bacteroidales</taxon>
        <taxon>Bacteroidaceae</taxon>
        <taxon>Phocaeicola</taxon>
    </lineage>
</organism>
<reference evidence="2 3" key="1">
    <citation type="submission" date="2018-08" db="EMBL/GenBank/DDBJ databases">
        <title>A genome reference for cultivated species of the human gut microbiota.</title>
        <authorList>
            <person name="Zou Y."/>
            <person name="Xue W."/>
            <person name="Luo G."/>
        </authorList>
    </citation>
    <scope>NUCLEOTIDE SEQUENCE [LARGE SCALE GENOMIC DNA]</scope>
    <source>
        <strain evidence="2 3">AF39-11</strain>
    </source>
</reference>
<keyword evidence="1" id="KW-0472">Membrane</keyword>
<evidence type="ECO:0000256" key="1">
    <source>
        <dbReference type="SAM" id="Phobius"/>
    </source>
</evidence>